<evidence type="ECO:0000259" key="2">
    <source>
        <dbReference type="PROSITE" id="PS50097"/>
    </source>
</evidence>
<proteinExistence type="predicted"/>
<protein>
    <recommendedName>
        <fullName evidence="2">BTB domain-containing protein</fullName>
    </recommendedName>
</protein>
<dbReference type="Gene3D" id="3.30.710.10">
    <property type="entry name" value="Potassium Channel Kv1.1, Chain A"/>
    <property type="match status" value="1"/>
</dbReference>
<comment type="caution">
    <text evidence="3">The sequence shown here is derived from an EMBL/GenBank/DDBJ whole genome shotgun (WGS) entry which is preliminary data.</text>
</comment>
<feature type="domain" description="BTB" evidence="2">
    <location>
        <begin position="30"/>
        <end position="88"/>
    </location>
</feature>
<dbReference type="InterPro" id="IPR000210">
    <property type="entry name" value="BTB/POZ_dom"/>
</dbReference>
<reference evidence="3" key="1">
    <citation type="submission" date="2021-07" db="EMBL/GenBank/DDBJ databases">
        <title>Elsinoe batatas strain:CRI-CJ2 Genome sequencing and assembly.</title>
        <authorList>
            <person name="Huang L."/>
        </authorList>
    </citation>
    <scope>NUCLEOTIDE SEQUENCE</scope>
    <source>
        <strain evidence="3">CRI-CJ2</strain>
    </source>
</reference>
<organism evidence="3 4">
    <name type="scientific">Elsinoe batatas</name>
    <dbReference type="NCBI Taxonomy" id="2601811"/>
    <lineage>
        <taxon>Eukaryota</taxon>
        <taxon>Fungi</taxon>
        <taxon>Dikarya</taxon>
        <taxon>Ascomycota</taxon>
        <taxon>Pezizomycotina</taxon>
        <taxon>Dothideomycetes</taxon>
        <taxon>Dothideomycetidae</taxon>
        <taxon>Myriangiales</taxon>
        <taxon>Elsinoaceae</taxon>
        <taxon>Elsinoe</taxon>
    </lineage>
</organism>
<dbReference type="PANTHER" id="PTHR24413">
    <property type="entry name" value="SPECKLE-TYPE POZ PROTEIN"/>
    <property type="match status" value="1"/>
</dbReference>
<dbReference type="Proteomes" id="UP000809789">
    <property type="component" value="Unassembled WGS sequence"/>
</dbReference>
<dbReference type="CDD" id="cd18186">
    <property type="entry name" value="BTB_POZ_ZBTB_KLHL-like"/>
    <property type="match status" value="1"/>
</dbReference>
<dbReference type="SUPFAM" id="SSF54695">
    <property type="entry name" value="POZ domain"/>
    <property type="match status" value="1"/>
</dbReference>
<dbReference type="AlphaFoldDB" id="A0A8K0L4M3"/>
<dbReference type="EMBL" id="JAESVG020000004">
    <property type="protein sequence ID" value="KAG8628083.1"/>
    <property type="molecule type" value="Genomic_DNA"/>
</dbReference>
<name>A0A8K0L4M3_9PEZI</name>
<dbReference type="PROSITE" id="PS50097">
    <property type="entry name" value="BTB"/>
    <property type="match status" value="1"/>
</dbReference>
<sequence>MSDQRQSPKAAGASSTPRGRPCELCSDSPCNHTVTIRFGDNTFIGNRDRLIESSDYFKAMLGDNFAEAQAKEIQLHDDQPKYLRKMLQSSDRDVMHWIKEDGAKQTTRARELYKVADKYQFTDLQQQLIRTTISRFDYGEEWNHDQVRDAVMFLRTLPIRVLEPHYHKFITTLEAGGFLLSVVYTDFFERFLEDHPKITVHLLRNMLSREHRDSEHLICDTCGFGFTKYELDDSWSRCPACGESDDINPPSIGDFGLERLF</sequence>
<dbReference type="Pfam" id="PF00651">
    <property type="entry name" value="BTB"/>
    <property type="match status" value="1"/>
</dbReference>
<accession>A0A8K0L4M3</accession>
<keyword evidence="4" id="KW-1185">Reference proteome</keyword>
<feature type="compositionally biased region" description="Polar residues" evidence="1">
    <location>
        <begin position="1"/>
        <end position="17"/>
    </location>
</feature>
<feature type="region of interest" description="Disordered" evidence="1">
    <location>
        <begin position="1"/>
        <end position="23"/>
    </location>
</feature>
<dbReference type="OrthoDB" id="6359816at2759"/>
<dbReference type="InterPro" id="IPR011333">
    <property type="entry name" value="SKP1/BTB/POZ_sf"/>
</dbReference>
<evidence type="ECO:0000313" key="3">
    <source>
        <dbReference type="EMBL" id="KAG8628083.1"/>
    </source>
</evidence>
<gene>
    <name evidence="3" type="ORF">KVT40_003956</name>
</gene>
<evidence type="ECO:0000256" key="1">
    <source>
        <dbReference type="SAM" id="MobiDB-lite"/>
    </source>
</evidence>
<evidence type="ECO:0000313" key="4">
    <source>
        <dbReference type="Proteomes" id="UP000809789"/>
    </source>
</evidence>